<comment type="similarity">
    <text evidence="3 11">Belongs to the CDP-alcohol phosphatidyltransferase class-II family.</text>
</comment>
<keyword evidence="11" id="KW-0547">Nucleotide-binding</keyword>
<evidence type="ECO:0000259" key="12">
    <source>
        <dbReference type="PROSITE" id="PS50035"/>
    </source>
</evidence>
<dbReference type="OrthoDB" id="10250191at2759"/>
<gene>
    <name evidence="13" type="primary">PGS1_0</name>
    <name evidence="13" type="ORF">FJT64_013268</name>
</gene>
<sequence length="406" mass="45397">MGVISAVTGRLKLSALSESLERCPDLEVRVLLDCLRGSRGHTGSPSSRHLLAPLVREHGERCQVSLYHTPTLRSFIKWLLPDRWNEVIGLQHMKVYIFDDDLVISGANLNDDYFTQRQDRYMVFRGAAHLAEFYTQLVTAVSRFSLQLTADDQLKLSPSWSVHPYQGDLSKFCELARAELEAVLAGWRRSPPPPAAAADTWVLPTVNLAPVGIDLDERVTRRLLRGDLLKGDVHLATGYFNLTDANMSELSAGQPRPVSVLCAHPEANGFLRAGDVSGYIPAAYTYLLQRFHAALPDDSAVSLHEYRRPGWTFHSKGVWSHAAGETGLPSATVIGSSNLGYRSSYRDLESQVVVVTKNAALRHALADERRKLYCHSQPVDGSTFARPDRFVPRWVRLVSRLIRHFF</sequence>
<protein>
    <recommendedName>
        <fullName evidence="11">CDP-diacylglycerol--glycerol-3-phosphate 3-phosphatidyltransferase</fullName>
        <ecNumber evidence="11">2.7.8.5</ecNumber>
    </recommendedName>
</protein>
<evidence type="ECO:0000256" key="7">
    <source>
        <dbReference type="ARBA" id="ARBA00023098"/>
    </source>
</evidence>
<evidence type="ECO:0000256" key="2">
    <source>
        <dbReference type="ARBA" id="ARBA00005042"/>
    </source>
</evidence>
<dbReference type="Proteomes" id="UP000440578">
    <property type="component" value="Unassembled WGS sequence"/>
</dbReference>
<dbReference type="PIRSF" id="PIRSF000850">
    <property type="entry name" value="Phospholipase_D_PSS"/>
    <property type="match status" value="1"/>
</dbReference>
<comment type="catalytic activity">
    <reaction evidence="10 11">
        <text>a CDP-1,2-diacyl-sn-glycerol + sn-glycerol 3-phosphate = a 1,2-diacyl-sn-glycero-3-phospho-(1'-sn-glycero-3'-phosphate) + CMP + H(+)</text>
        <dbReference type="Rhea" id="RHEA:12593"/>
        <dbReference type="ChEBI" id="CHEBI:15378"/>
        <dbReference type="ChEBI" id="CHEBI:57597"/>
        <dbReference type="ChEBI" id="CHEBI:58332"/>
        <dbReference type="ChEBI" id="CHEBI:60110"/>
        <dbReference type="ChEBI" id="CHEBI:60377"/>
        <dbReference type="EC" id="2.7.8.5"/>
    </reaction>
</comment>
<keyword evidence="8 11" id="KW-0594">Phospholipid biosynthesis</keyword>
<dbReference type="CDD" id="cd09137">
    <property type="entry name" value="PLDc_PGS1_euk_2"/>
    <property type="match status" value="1"/>
</dbReference>
<keyword evidence="5 11" id="KW-0808">Transferase</keyword>
<keyword evidence="11" id="KW-0067">ATP-binding</keyword>
<feature type="domain" description="PLD phosphodiesterase" evidence="12">
    <location>
        <begin position="87"/>
        <end position="113"/>
    </location>
</feature>
<evidence type="ECO:0000256" key="1">
    <source>
        <dbReference type="ARBA" id="ARBA00003537"/>
    </source>
</evidence>
<dbReference type="PANTHER" id="PTHR12586">
    <property type="entry name" value="CDP-DIACYLGLYCEROL--SERINE O-PHOSPHATIDYLTRANSFERASE"/>
    <property type="match status" value="1"/>
</dbReference>
<keyword evidence="7 11" id="KW-0443">Lipid metabolism</keyword>
<keyword evidence="9 11" id="KW-1208">Phospholipid metabolism</keyword>
<evidence type="ECO:0000313" key="14">
    <source>
        <dbReference type="Proteomes" id="UP000440578"/>
    </source>
</evidence>
<dbReference type="UniPathway" id="UPA00084">
    <property type="reaction ID" value="UER00503"/>
</dbReference>
<dbReference type="GO" id="GO:0005524">
    <property type="term" value="F:ATP binding"/>
    <property type="evidence" value="ECO:0007669"/>
    <property type="project" value="UniProtKB-KW"/>
</dbReference>
<dbReference type="SUPFAM" id="SSF56024">
    <property type="entry name" value="Phospholipase D/nuclease"/>
    <property type="match status" value="1"/>
</dbReference>
<evidence type="ECO:0000256" key="10">
    <source>
        <dbReference type="ARBA" id="ARBA00048586"/>
    </source>
</evidence>
<dbReference type="Pfam" id="PF00614">
    <property type="entry name" value="PLDc"/>
    <property type="match status" value="1"/>
</dbReference>
<keyword evidence="11" id="KW-0496">Mitochondrion</keyword>
<dbReference type="GO" id="GO:0005739">
    <property type="term" value="C:mitochondrion"/>
    <property type="evidence" value="ECO:0007669"/>
    <property type="project" value="UniProtKB-SubCell"/>
</dbReference>
<evidence type="ECO:0000256" key="8">
    <source>
        <dbReference type="ARBA" id="ARBA00023209"/>
    </source>
</evidence>
<dbReference type="SMART" id="SM00155">
    <property type="entry name" value="PLDc"/>
    <property type="match status" value="2"/>
</dbReference>
<comment type="pathway">
    <text evidence="2 11">Phospholipid metabolism; phosphatidylglycerol biosynthesis; phosphatidylglycerol from CDP-diacylglycerol: step 1/2.</text>
</comment>
<accession>A0A6A4V0W4</accession>
<evidence type="ECO:0000313" key="13">
    <source>
        <dbReference type="EMBL" id="KAF0288356.1"/>
    </source>
</evidence>
<dbReference type="PROSITE" id="PS50035">
    <property type="entry name" value="PLD"/>
    <property type="match status" value="1"/>
</dbReference>
<evidence type="ECO:0000256" key="11">
    <source>
        <dbReference type="RuleBase" id="RU365024"/>
    </source>
</evidence>
<dbReference type="GO" id="GO:0008444">
    <property type="term" value="F:CDP-diacylglycerol-glycerol-3-phosphate 3-phosphatidyltransferase activity"/>
    <property type="evidence" value="ECO:0007669"/>
    <property type="project" value="UniProtKB-EC"/>
</dbReference>
<dbReference type="InterPro" id="IPR001736">
    <property type="entry name" value="PLipase_D/transphosphatidylase"/>
</dbReference>
<dbReference type="PANTHER" id="PTHR12586:SF1">
    <property type="entry name" value="CDP-DIACYLGLYCEROL--GLYCEROL-3-PHOSPHATE 3-PHOSPHATIDYLTRANSFERASE, MITOCHONDRIAL"/>
    <property type="match status" value="1"/>
</dbReference>
<comment type="caution">
    <text evidence="13">The sequence shown here is derived from an EMBL/GenBank/DDBJ whole genome shotgun (WGS) entry which is preliminary data.</text>
</comment>
<keyword evidence="14" id="KW-1185">Reference proteome</keyword>
<evidence type="ECO:0000256" key="4">
    <source>
        <dbReference type="ARBA" id="ARBA00022516"/>
    </source>
</evidence>
<comment type="subcellular location">
    <subcellularLocation>
        <location evidence="11">Mitochondrion</location>
    </subcellularLocation>
</comment>
<dbReference type="GO" id="GO:0032049">
    <property type="term" value="P:cardiolipin biosynthetic process"/>
    <property type="evidence" value="ECO:0007669"/>
    <property type="project" value="InterPro"/>
</dbReference>
<name>A0A6A4V0W4_AMPAM</name>
<dbReference type="InterPro" id="IPR016270">
    <property type="entry name" value="PGS1"/>
</dbReference>
<organism evidence="13 14">
    <name type="scientific">Amphibalanus amphitrite</name>
    <name type="common">Striped barnacle</name>
    <name type="synonym">Balanus amphitrite</name>
    <dbReference type="NCBI Taxonomy" id="1232801"/>
    <lineage>
        <taxon>Eukaryota</taxon>
        <taxon>Metazoa</taxon>
        <taxon>Ecdysozoa</taxon>
        <taxon>Arthropoda</taxon>
        <taxon>Crustacea</taxon>
        <taxon>Multicrustacea</taxon>
        <taxon>Cirripedia</taxon>
        <taxon>Thoracica</taxon>
        <taxon>Thoracicalcarea</taxon>
        <taxon>Balanomorpha</taxon>
        <taxon>Balanoidea</taxon>
        <taxon>Balanidae</taxon>
        <taxon>Amphibalaninae</taxon>
        <taxon>Amphibalanus</taxon>
    </lineage>
</organism>
<keyword evidence="4 11" id="KW-0444">Lipid biosynthesis</keyword>
<dbReference type="EMBL" id="VIIS01002117">
    <property type="protein sequence ID" value="KAF0288356.1"/>
    <property type="molecule type" value="Genomic_DNA"/>
</dbReference>
<comment type="function">
    <text evidence="1 11">Functions in the biosynthesis of the anionic phospholipids phosphatidylglycerol and cardiolipin.</text>
</comment>
<reference evidence="13 14" key="1">
    <citation type="submission" date="2019-07" db="EMBL/GenBank/DDBJ databases">
        <title>Draft genome assembly of a fouling barnacle, Amphibalanus amphitrite (Darwin, 1854): The first reference genome for Thecostraca.</title>
        <authorList>
            <person name="Kim W."/>
        </authorList>
    </citation>
    <scope>NUCLEOTIDE SEQUENCE [LARGE SCALE GENOMIC DNA]</scope>
    <source>
        <strain evidence="13">SNU_AA5</strain>
        <tissue evidence="13">Soma without cirri and trophi</tissue>
    </source>
</reference>
<dbReference type="EC" id="2.7.8.5" evidence="11"/>
<evidence type="ECO:0000256" key="9">
    <source>
        <dbReference type="ARBA" id="ARBA00023264"/>
    </source>
</evidence>
<evidence type="ECO:0000256" key="3">
    <source>
        <dbReference type="ARBA" id="ARBA00010682"/>
    </source>
</evidence>
<evidence type="ECO:0000256" key="6">
    <source>
        <dbReference type="ARBA" id="ARBA00022737"/>
    </source>
</evidence>
<evidence type="ECO:0000256" key="5">
    <source>
        <dbReference type="ARBA" id="ARBA00022679"/>
    </source>
</evidence>
<dbReference type="AlphaFoldDB" id="A0A6A4V0W4"/>
<dbReference type="Gene3D" id="3.30.870.10">
    <property type="entry name" value="Endonuclease Chain A"/>
    <property type="match status" value="2"/>
</dbReference>
<proteinExistence type="inferred from homology"/>
<keyword evidence="6" id="KW-0677">Repeat</keyword>